<organism evidence="2 3">
    <name type="scientific">Dryococelus australis</name>
    <dbReference type="NCBI Taxonomy" id="614101"/>
    <lineage>
        <taxon>Eukaryota</taxon>
        <taxon>Metazoa</taxon>
        <taxon>Ecdysozoa</taxon>
        <taxon>Arthropoda</taxon>
        <taxon>Hexapoda</taxon>
        <taxon>Insecta</taxon>
        <taxon>Pterygota</taxon>
        <taxon>Neoptera</taxon>
        <taxon>Polyneoptera</taxon>
        <taxon>Phasmatodea</taxon>
        <taxon>Verophasmatodea</taxon>
        <taxon>Anareolatae</taxon>
        <taxon>Phasmatidae</taxon>
        <taxon>Eurycanthinae</taxon>
        <taxon>Dryococelus</taxon>
    </lineage>
</organism>
<dbReference type="InterPro" id="IPR000341">
    <property type="entry name" value="PI3K_Ras-bd_dom"/>
</dbReference>
<dbReference type="EMBL" id="JARBHB010000015">
    <property type="protein sequence ID" value="KAJ8868086.1"/>
    <property type="molecule type" value="Genomic_DNA"/>
</dbReference>
<proteinExistence type="predicted"/>
<comment type="caution">
    <text evidence="2">The sequence shown here is derived from an EMBL/GenBank/DDBJ whole genome shotgun (WGS) entry which is preliminary data.</text>
</comment>
<sequence length="100" mass="11484">MSFMFNVPCSMTPRELLQSVLNKRSITLNSHDECVDDLVLKVVGREEYLVGDRPLMHFQYIREMLIRDACPLLVMMSISHVPGECLLLPYCVILIGSRNQ</sequence>
<dbReference type="InterPro" id="IPR029071">
    <property type="entry name" value="Ubiquitin-like_domsf"/>
</dbReference>
<gene>
    <name evidence="2" type="ORF">PR048_031895</name>
</gene>
<evidence type="ECO:0000313" key="2">
    <source>
        <dbReference type="EMBL" id="KAJ8868086.1"/>
    </source>
</evidence>
<dbReference type="Gene3D" id="3.10.20.90">
    <property type="entry name" value="Phosphatidylinositol 3-kinase Catalytic Subunit, Chain A, domain 1"/>
    <property type="match status" value="1"/>
</dbReference>
<accession>A0ABQ9G6L3</accession>
<keyword evidence="3" id="KW-1185">Reference proteome</keyword>
<evidence type="ECO:0000313" key="3">
    <source>
        <dbReference type="Proteomes" id="UP001159363"/>
    </source>
</evidence>
<protein>
    <recommendedName>
        <fullName evidence="1">PI3K-RBD domain-containing protein</fullName>
    </recommendedName>
</protein>
<dbReference type="SUPFAM" id="SSF54236">
    <property type="entry name" value="Ubiquitin-like"/>
    <property type="match status" value="1"/>
</dbReference>
<evidence type="ECO:0000259" key="1">
    <source>
        <dbReference type="PROSITE" id="PS51546"/>
    </source>
</evidence>
<reference evidence="2 3" key="1">
    <citation type="submission" date="2023-02" db="EMBL/GenBank/DDBJ databases">
        <title>LHISI_Scaffold_Assembly.</title>
        <authorList>
            <person name="Stuart O.P."/>
            <person name="Cleave R."/>
            <person name="Magrath M.J.L."/>
            <person name="Mikheyev A.S."/>
        </authorList>
    </citation>
    <scope>NUCLEOTIDE SEQUENCE [LARGE SCALE GENOMIC DNA]</scope>
    <source>
        <strain evidence="2">Daus_M_001</strain>
        <tissue evidence="2">Leg muscle</tissue>
    </source>
</reference>
<feature type="domain" description="PI3K-RBD" evidence="1">
    <location>
        <begin position="1"/>
        <end position="77"/>
    </location>
</feature>
<dbReference type="PROSITE" id="PS51546">
    <property type="entry name" value="PI3K_RBD"/>
    <property type="match status" value="1"/>
</dbReference>
<dbReference type="Proteomes" id="UP001159363">
    <property type="component" value="Chromosome 14"/>
</dbReference>
<dbReference type="Pfam" id="PF00794">
    <property type="entry name" value="PI3K_rbd"/>
    <property type="match status" value="1"/>
</dbReference>
<name>A0ABQ9G6L3_9NEOP</name>